<reference evidence="1" key="1">
    <citation type="thesis" date="2020" institute="ProQuest LLC" country="789 East Eisenhower Parkway, Ann Arbor, MI, USA">
        <title>Comparative Genomics and Chromosome Evolution.</title>
        <authorList>
            <person name="Mudd A.B."/>
        </authorList>
    </citation>
    <scope>NUCLEOTIDE SEQUENCE</scope>
    <source>
        <strain evidence="1">237g6f4</strain>
        <tissue evidence="1">Blood</tissue>
    </source>
</reference>
<evidence type="ECO:0000313" key="1">
    <source>
        <dbReference type="EMBL" id="KAG8571995.1"/>
    </source>
</evidence>
<sequence length="83" mass="9468">MILAEKGGVCKMVGVACRIYIPDDIAPYRSITHALEEIEGLAQSYVLFSLYTAYTTLYCPRQTNYLQIMIMTKTQKHRNASIF</sequence>
<dbReference type="AlphaFoldDB" id="A0AAV7BHM2"/>
<comment type="caution">
    <text evidence="1">The sequence shown here is derived from an EMBL/GenBank/DDBJ whole genome shotgun (WGS) entry which is preliminary data.</text>
</comment>
<gene>
    <name evidence="1" type="ORF">GDO81_011870</name>
</gene>
<organism evidence="1 2">
    <name type="scientific">Engystomops pustulosus</name>
    <name type="common">Tungara frog</name>
    <name type="synonym">Physalaemus pustulosus</name>
    <dbReference type="NCBI Taxonomy" id="76066"/>
    <lineage>
        <taxon>Eukaryota</taxon>
        <taxon>Metazoa</taxon>
        <taxon>Chordata</taxon>
        <taxon>Craniata</taxon>
        <taxon>Vertebrata</taxon>
        <taxon>Euteleostomi</taxon>
        <taxon>Amphibia</taxon>
        <taxon>Batrachia</taxon>
        <taxon>Anura</taxon>
        <taxon>Neobatrachia</taxon>
        <taxon>Hyloidea</taxon>
        <taxon>Leptodactylidae</taxon>
        <taxon>Leiuperinae</taxon>
        <taxon>Engystomops</taxon>
    </lineage>
</organism>
<evidence type="ECO:0000313" key="2">
    <source>
        <dbReference type="Proteomes" id="UP000824782"/>
    </source>
</evidence>
<dbReference type="EMBL" id="WNYA01000005">
    <property type="protein sequence ID" value="KAG8571995.1"/>
    <property type="molecule type" value="Genomic_DNA"/>
</dbReference>
<dbReference type="Proteomes" id="UP000824782">
    <property type="component" value="Unassembled WGS sequence"/>
</dbReference>
<protein>
    <submittedName>
        <fullName evidence="1">Uncharacterized protein</fullName>
    </submittedName>
</protein>
<accession>A0AAV7BHM2</accession>
<proteinExistence type="predicted"/>
<dbReference type="Gene3D" id="1.10.287.210">
    <property type="match status" value="1"/>
</dbReference>
<keyword evidence="2" id="KW-1185">Reference proteome</keyword>
<name>A0AAV7BHM2_ENGPU</name>